<protein>
    <submittedName>
        <fullName evidence="1">Uncharacterized protein</fullName>
    </submittedName>
</protein>
<reference evidence="1 2" key="1">
    <citation type="submission" date="2016-11" db="EMBL/GenBank/DDBJ databases">
        <authorList>
            <person name="Jaros S."/>
            <person name="Januszkiewicz K."/>
            <person name="Wedrychowicz H."/>
        </authorList>
    </citation>
    <scope>NUCLEOTIDE SEQUENCE [LARGE SCALE GENOMIC DNA]</scope>
    <source>
        <strain evidence="1 2">CGMCC 4.2025</strain>
    </source>
</reference>
<dbReference type="RefSeq" id="WP_073494738.1">
    <property type="nucleotide sequence ID" value="NZ_FRBI01000003.1"/>
</dbReference>
<dbReference type="OrthoDB" id="3530730at2"/>
<dbReference type="Proteomes" id="UP000184111">
    <property type="component" value="Unassembled WGS sequence"/>
</dbReference>
<dbReference type="AlphaFoldDB" id="A0A1M6YP62"/>
<keyword evidence="2" id="KW-1185">Reference proteome</keyword>
<evidence type="ECO:0000313" key="1">
    <source>
        <dbReference type="EMBL" id="SHL19809.1"/>
    </source>
</evidence>
<accession>A0A1M6YP62</accession>
<gene>
    <name evidence="1" type="ORF">SAMN05216499_10358</name>
</gene>
<dbReference type="EMBL" id="FRBI01000003">
    <property type="protein sequence ID" value="SHL19809.1"/>
    <property type="molecule type" value="Genomic_DNA"/>
</dbReference>
<name>A0A1M6YP62_9ACTN</name>
<sequence>MSRSADIDLTFGCSVSVADVLKNLAGRGWTPVEPLGISYMIEEDDDLDWAQEEPAKQSEVLASLDAFAVRSLHVGISVYRPDAETGGLLLFYPGRQEASFTPSINRRTLSSAPEMTDIAWYIEELVHPLLAGDLLGYQARDMAD</sequence>
<evidence type="ECO:0000313" key="2">
    <source>
        <dbReference type="Proteomes" id="UP000184111"/>
    </source>
</evidence>
<organism evidence="1 2">
    <name type="scientific">Actinacidiphila paucisporea</name>
    <dbReference type="NCBI Taxonomy" id="310782"/>
    <lineage>
        <taxon>Bacteria</taxon>
        <taxon>Bacillati</taxon>
        <taxon>Actinomycetota</taxon>
        <taxon>Actinomycetes</taxon>
        <taxon>Kitasatosporales</taxon>
        <taxon>Streptomycetaceae</taxon>
        <taxon>Actinacidiphila</taxon>
    </lineage>
</organism>
<proteinExistence type="predicted"/>